<reference evidence="2" key="1">
    <citation type="submission" date="2018-11" db="EMBL/GenBank/DDBJ databases">
        <authorList>
            <person name="Alioto T."/>
            <person name="Alioto T."/>
        </authorList>
    </citation>
    <scope>NUCLEOTIDE SEQUENCE</scope>
</reference>
<proteinExistence type="predicted"/>
<keyword evidence="3" id="KW-1185">Reference proteome</keyword>
<comment type="caution">
    <text evidence="2">The sequence shown here is derived from an EMBL/GenBank/DDBJ whole genome shotgun (WGS) entry which is preliminary data.</text>
</comment>
<organism evidence="2 3">
    <name type="scientific">Mytilus galloprovincialis</name>
    <name type="common">Mediterranean mussel</name>
    <dbReference type="NCBI Taxonomy" id="29158"/>
    <lineage>
        <taxon>Eukaryota</taxon>
        <taxon>Metazoa</taxon>
        <taxon>Spiralia</taxon>
        <taxon>Lophotrochozoa</taxon>
        <taxon>Mollusca</taxon>
        <taxon>Bivalvia</taxon>
        <taxon>Autobranchia</taxon>
        <taxon>Pteriomorphia</taxon>
        <taxon>Mytilida</taxon>
        <taxon>Mytiloidea</taxon>
        <taxon>Mytilidae</taxon>
        <taxon>Mytilinae</taxon>
        <taxon>Mytilus</taxon>
    </lineage>
</organism>
<protein>
    <submittedName>
        <fullName evidence="2">Uncharacterized protein</fullName>
    </submittedName>
</protein>
<dbReference type="EMBL" id="UYJE01004815">
    <property type="protein sequence ID" value="VDI31680.1"/>
    <property type="molecule type" value="Genomic_DNA"/>
</dbReference>
<sequence>MRERDHDLGDMRERDHDLGDMRERDHDLGDMRERDHKSSAVDPSTWVCVRIKVGKKVFIHEEESGTDSSSWVTNIAIGDDIERIRLTRNELQHSTEAELGDTRFNELCNILSDLLKRLDQLNKPARLYIDRLNATLAKTVSAQEVQSIGNEMLGMDIEVEITPTQ</sequence>
<dbReference type="OrthoDB" id="5958466at2759"/>
<accession>A0A8B6EA99</accession>
<feature type="region of interest" description="Disordered" evidence="1">
    <location>
        <begin position="1"/>
        <end position="37"/>
    </location>
</feature>
<dbReference type="AlphaFoldDB" id="A0A8B6EA99"/>
<dbReference type="Proteomes" id="UP000596742">
    <property type="component" value="Unassembled WGS sequence"/>
</dbReference>
<evidence type="ECO:0000256" key="1">
    <source>
        <dbReference type="SAM" id="MobiDB-lite"/>
    </source>
</evidence>
<name>A0A8B6EA99_MYTGA</name>
<evidence type="ECO:0000313" key="2">
    <source>
        <dbReference type="EMBL" id="VDI31680.1"/>
    </source>
</evidence>
<evidence type="ECO:0000313" key="3">
    <source>
        <dbReference type="Proteomes" id="UP000596742"/>
    </source>
</evidence>
<gene>
    <name evidence="2" type="ORF">MGAL_10B068520</name>
</gene>